<dbReference type="Proteomes" id="UP000013523">
    <property type="component" value="Chromosome"/>
</dbReference>
<proteinExistence type="predicted"/>
<dbReference type="PATRIC" id="fig|86416.3.peg.300"/>
<sequence length="373" mass="43304">MAQYRFIYTNFWESPKVAETFTPEDKLFFLYLLTNSHTTQIGVYRITPKFIAYELGYSIESVNSLLARFEEHHKIIKYNEKTRELAIRNWGKFNLNKGGKPVEDCINKEFTQVDDKSLLLYVMDSIKSPRIRQLFIAELQRNNLLSTNDNFSDDTVYDTSRGSSTISGQKENKKENENKNKKENKDIYINPSDNVDHSVDNVDINDNSNEDIEGESKAEDTETLSENVNYEDIRNLYNNICKSLPRATTLTKKRKATLKARCKTFKDIKIFQELFSKAEKSDFLSGRNGKWTSCNFDWLINEENMVKVLEDTYINSKNTGHKKTTFNDYEQRENDYSAMEAQALEASDRAAKIAAENLANDPFDERYAKLMGH</sequence>
<dbReference type="HOGENOM" id="CLU_055973_0_0_9"/>
<accession>R4K4B6</accession>
<keyword evidence="3" id="KW-1185">Reference proteome</keyword>
<dbReference type="eggNOG" id="COG3935">
    <property type="taxonomic scope" value="Bacteria"/>
</dbReference>
<dbReference type="STRING" id="86416.Clopa_0322"/>
<dbReference type="EMBL" id="CP003261">
    <property type="protein sequence ID" value="AGK95384.1"/>
    <property type="molecule type" value="Genomic_DNA"/>
</dbReference>
<reference evidence="2 3" key="1">
    <citation type="submission" date="2012-01" db="EMBL/GenBank/DDBJ databases">
        <title>Complete sequence of chromosome of Clostridium pasteurianum BC1.</title>
        <authorList>
            <consortium name="US DOE Joint Genome Institute"/>
            <person name="Lucas S."/>
            <person name="Han J."/>
            <person name="Lapidus A."/>
            <person name="Cheng J.-F."/>
            <person name="Goodwin L."/>
            <person name="Pitluck S."/>
            <person name="Peters L."/>
            <person name="Mikhailova N."/>
            <person name="Teshima H."/>
            <person name="Detter J.C."/>
            <person name="Han C."/>
            <person name="Tapia R."/>
            <person name="Land M."/>
            <person name="Hauser L."/>
            <person name="Kyrpides N."/>
            <person name="Ivanova N."/>
            <person name="Pagani I."/>
            <person name="Dunn J."/>
            <person name="Taghavi S."/>
            <person name="Francis A."/>
            <person name="van der Lelie D."/>
            <person name="Woyke T."/>
        </authorList>
    </citation>
    <scope>NUCLEOTIDE SEQUENCE [LARGE SCALE GENOMIC DNA]</scope>
    <source>
        <strain evidence="2 3">BC1</strain>
    </source>
</reference>
<protein>
    <submittedName>
        <fullName evidence="2">Uncharacterized protein</fullName>
    </submittedName>
</protein>
<dbReference type="RefSeq" id="WP_015613711.1">
    <property type="nucleotide sequence ID" value="NC_021182.1"/>
</dbReference>
<dbReference type="KEGG" id="cpas:Clopa_0322"/>
<feature type="compositionally biased region" description="Basic and acidic residues" evidence="1">
    <location>
        <begin position="170"/>
        <end position="186"/>
    </location>
</feature>
<dbReference type="OrthoDB" id="3199595at2"/>
<dbReference type="AlphaFoldDB" id="R4K4B6"/>
<evidence type="ECO:0000313" key="3">
    <source>
        <dbReference type="Proteomes" id="UP000013523"/>
    </source>
</evidence>
<evidence type="ECO:0000313" key="2">
    <source>
        <dbReference type="EMBL" id="AGK95384.1"/>
    </source>
</evidence>
<gene>
    <name evidence="2" type="ORF">Clopa_0322</name>
</gene>
<evidence type="ECO:0000256" key="1">
    <source>
        <dbReference type="SAM" id="MobiDB-lite"/>
    </source>
</evidence>
<organism evidence="2 3">
    <name type="scientific">Clostridium pasteurianum BC1</name>
    <dbReference type="NCBI Taxonomy" id="86416"/>
    <lineage>
        <taxon>Bacteria</taxon>
        <taxon>Bacillati</taxon>
        <taxon>Bacillota</taxon>
        <taxon>Clostridia</taxon>
        <taxon>Eubacteriales</taxon>
        <taxon>Clostridiaceae</taxon>
        <taxon>Clostridium</taxon>
    </lineage>
</organism>
<feature type="compositionally biased region" description="Polar residues" evidence="1">
    <location>
        <begin position="157"/>
        <end position="169"/>
    </location>
</feature>
<feature type="region of interest" description="Disordered" evidence="1">
    <location>
        <begin position="150"/>
        <end position="222"/>
    </location>
</feature>
<name>R4K4B6_CLOPA</name>